<protein>
    <recommendedName>
        <fullName evidence="6">RNA polymerase sigma factor</fullName>
    </recommendedName>
</protein>
<evidence type="ECO:0000256" key="3">
    <source>
        <dbReference type="ARBA" id="ARBA00023082"/>
    </source>
</evidence>
<keyword evidence="3 6" id="KW-0731">Sigma factor</keyword>
<dbReference type="InterPro" id="IPR000838">
    <property type="entry name" value="RNA_pol_sigma70_ECF_CS"/>
</dbReference>
<feature type="domain" description="RNA polymerase sigma-70 region 2" evidence="7">
    <location>
        <begin position="25"/>
        <end position="93"/>
    </location>
</feature>
<dbReference type="Proteomes" id="UP000184050">
    <property type="component" value="Unassembled WGS sequence"/>
</dbReference>
<evidence type="ECO:0000259" key="8">
    <source>
        <dbReference type="Pfam" id="PF08281"/>
    </source>
</evidence>
<dbReference type="AlphaFoldDB" id="A0A1M6LAR3"/>
<gene>
    <name evidence="9" type="ORF">SAMN05444280_12628</name>
</gene>
<dbReference type="CDD" id="cd06171">
    <property type="entry name" value="Sigma70_r4"/>
    <property type="match status" value="1"/>
</dbReference>
<comment type="similarity">
    <text evidence="1 6">Belongs to the sigma-70 factor family. ECF subfamily.</text>
</comment>
<keyword evidence="4 6" id="KW-0238">DNA-binding</keyword>
<name>A0A1M6LAR3_9BACT</name>
<dbReference type="RefSeq" id="WP_073171457.1">
    <property type="nucleotide sequence ID" value="NZ_FQZE01000026.1"/>
</dbReference>
<dbReference type="InterPro" id="IPR013325">
    <property type="entry name" value="RNA_pol_sigma_r2"/>
</dbReference>
<dbReference type="InterPro" id="IPR036388">
    <property type="entry name" value="WH-like_DNA-bd_sf"/>
</dbReference>
<organism evidence="9 10">
    <name type="scientific">Tangfeifania diversioriginum</name>
    <dbReference type="NCBI Taxonomy" id="1168035"/>
    <lineage>
        <taxon>Bacteria</taxon>
        <taxon>Pseudomonadati</taxon>
        <taxon>Bacteroidota</taxon>
        <taxon>Bacteroidia</taxon>
        <taxon>Marinilabiliales</taxon>
        <taxon>Prolixibacteraceae</taxon>
        <taxon>Tangfeifania</taxon>
    </lineage>
</organism>
<keyword evidence="10" id="KW-1185">Reference proteome</keyword>
<dbReference type="GO" id="GO:0003677">
    <property type="term" value="F:DNA binding"/>
    <property type="evidence" value="ECO:0007669"/>
    <property type="project" value="UniProtKB-KW"/>
</dbReference>
<evidence type="ECO:0000256" key="4">
    <source>
        <dbReference type="ARBA" id="ARBA00023125"/>
    </source>
</evidence>
<dbReference type="EMBL" id="FQZE01000026">
    <property type="protein sequence ID" value="SHJ68290.1"/>
    <property type="molecule type" value="Genomic_DNA"/>
</dbReference>
<dbReference type="PANTHER" id="PTHR43133:SF51">
    <property type="entry name" value="RNA POLYMERASE SIGMA FACTOR"/>
    <property type="match status" value="1"/>
</dbReference>
<reference evidence="9 10" key="1">
    <citation type="submission" date="2016-11" db="EMBL/GenBank/DDBJ databases">
        <authorList>
            <person name="Jaros S."/>
            <person name="Januszkiewicz K."/>
            <person name="Wedrychowicz H."/>
        </authorList>
    </citation>
    <scope>NUCLEOTIDE SEQUENCE [LARGE SCALE GENOMIC DNA]</scope>
    <source>
        <strain evidence="9 10">DSM 27063</strain>
    </source>
</reference>
<dbReference type="Pfam" id="PF08281">
    <property type="entry name" value="Sigma70_r4_2"/>
    <property type="match status" value="1"/>
</dbReference>
<dbReference type="InterPro" id="IPR014284">
    <property type="entry name" value="RNA_pol_sigma-70_dom"/>
</dbReference>
<proteinExistence type="inferred from homology"/>
<evidence type="ECO:0000259" key="7">
    <source>
        <dbReference type="Pfam" id="PF04542"/>
    </source>
</evidence>
<dbReference type="InterPro" id="IPR007627">
    <property type="entry name" value="RNA_pol_sigma70_r2"/>
</dbReference>
<evidence type="ECO:0000256" key="5">
    <source>
        <dbReference type="ARBA" id="ARBA00023163"/>
    </source>
</evidence>
<feature type="domain" description="RNA polymerase sigma factor 70 region 4 type 2" evidence="8">
    <location>
        <begin position="122"/>
        <end position="174"/>
    </location>
</feature>
<dbReference type="NCBIfam" id="TIGR02937">
    <property type="entry name" value="sigma70-ECF"/>
    <property type="match status" value="1"/>
</dbReference>
<evidence type="ECO:0000313" key="10">
    <source>
        <dbReference type="Proteomes" id="UP000184050"/>
    </source>
</evidence>
<evidence type="ECO:0000256" key="2">
    <source>
        <dbReference type="ARBA" id="ARBA00023015"/>
    </source>
</evidence>
<dbReference type="GO" id="GO:0006352">
    <property type="term" value="P:DNA-templated transcription initiation"/>
    <property type="evidence" value="ECO:0007669"/>
    <property type="project" value="InterPro"/>
</dbReference>
<sequence>MKSEDSALIAELKDDNQRDLAFHKLVKKYQERLYWHIRKMVLNHDDTDDILQNTFIKVWKSIENFREESSLFTWLYRIATNETITFINSKKRRTMLPLNDATDYLRDNLISDPYFEGDKIQMKLQEAILLLPDKQRLVFNMKYFDEIKYEEMSQILDTSVGALKASYHHAAKKIEEYLRNTD</sequence>
<accession>A0A1M6LAR3</accession>
<dbReference type="InterPro" id="IPR013249">
    <property type="entry name" value="RNA_pol_sigma70_r4_t2"/>
</dbReference>
<dbReference type="InterPro" id="IPR039425">
    <property type="entry name" value="RNA_pol_sigma-70-like"/>
</dbReference>
<dbReference type="STRING" id="1168035.SAMN05444280_12628"/>
<dbReference type="SUPFAM" id="SSF88659">
    <property type="entry name" value="Sigma3 and sigma4 domains of RNA polymerase sigma factors"/>
    <property type="match status" value="1"/>
</dbReference>
<evidence type="ECO:0000313" key="9">
    <source>
        <dbReference type="EMBL" id="SHJ68290.1"/>
    </source>
</evidence>
<dbReference type="OrthoDB" id="9780326at2"/>
<keyword evidence="5 6" id="KW-0804">Transcription</keyword>
<dbReference type="PANTHER" id="PTHR43133">
    <property type="entry name" value="RNA POLYMERASE ECF-TYPE SIGMA FACTO"/>
    <property type="match status" value="1"/>
</dbReference>
<dbReference type="PROSITE" id="PS01063">
    <property type="entry name" value="SIGMA70_ECF"/>
    <property type="match status" value="1"/>
</dbReference>
<evidence type="ECO:0000256" key="6">
    <source>
        <dbReference type="RuleBase" id="RU000716"/>
    </source>
</evidence>
<dbReference type="Gene3D" id="1.10.1740.10">
    <property type="match status" value="1"/>
</dbReference>
<keyword evidence="2 6" id="KW-0805">Transcription regulation</keyword>
<dbReference type="Gene3D" id="1.10.10.10">
    <property type="entry name" value="Winged helix-like DNA-binding domain superfamily/Winged helix DNA-binding domain"/>
    <property type="match status" value="1"/>
</dbReference>
<evidence type="ECO:0000256" key="1">
    <source>
        <dbReference type="ARBA" id="ARBA00010641"/>
    </source>
</evidence>
<dbReference type="Pfam" id="PF04542">
    <property type="entry name" value="Sigma70_r2"/>
    <property type="match status" value="1"/>
</dbReference>
<dbReference type="GO" id="GO:0016987">
    <property type="term" value="F:sigma factor activity"/>
    <property type="evidence" value="ECO:0007669"/>
    <property type="project" value="UniProtKB-KW"/>
</dbReference>
<dbReference type="SUPFAM" id="SSF88946">
    <property type="entry name" value="Sigma2 domain of RNA polymerase sigma factors"/>
    <property type="match status" value="1"/>
</dbReference>
<dbReference type="InterPro" id="IPR013324">
    <property type="entry name" value="RNA_pol_sigma_r3/r4-like"/>
</dbReference>